<dbReference type="EMBL" id="JR042916">
    <property type="protein sequence ID" value="AEY59688.1"/>
    <property type="molecule type" value="mRNA"/>
</dbReference>
<protein>
    <submittedName>
        <fullName evidence="1">Tubulin, gamma complex associated protein 3</fullName>
    </submittedName>
</protein>
<sequence>MMEAETVGNLVQKMIISLCGEQKPEIIRKWMRFSLGLLSSTQGIETLQEDEISIGNQIREKLSICDATQFDKLYNELKSGV</sequence>
<organism evidence="1">
    <name type="scientific">Apis cerana</name>
    <name type="common">Indian honeybee</name>
    <dbReference type="NCBI Taxonomy" id="7461"/>
    <lineage>
        <taxon>Eukaryota</taxon>
        <taxon>Metazoa</taxon>
        <taxon>Ecdysozoa</taxon>
        <taxon>Arthropoda</taxon>
        <taxon>Hexapoda</taxon>
        <taxon>Insecta</taxon>
        <taxon>Pterygota</taxon>
        <taxon>Neoptera</taxon>
        <taxon>Endopterygota</taxon>
        <taxon>Hymenoptera</taxon>
        <taxon>Apocrita</taxon>
        <taxon>Aculeata</taxon>
        <taxon>Apoidea</taxon>
        <taxon>Anthophila</taxon>
        <taxon>Apidae</taxon>
        <taxon>Apis</taxon>
    </lineage>
</organism>
<reference evidence="1" key="1">
    <citation type="submission" date="2011-11" db="EMBL/GenBank/DDBJ databases">
        <title>Decoding the brain transcriptome of the Eastern honeybee (Apis cerana) based on pyrosequencing.</title>
        <authorList>
            <person name="Sun L."/>
            <person name="Zheng H."/>
            <person name="Wang Y."/>
            <person name="Xie X."/>
            <person name="Zhu Y."/>
            <person name="Gu W."/>
            <person name="Wang S."/>
        </authorList>
    </citation>
    <scope>NUCLEOTIDE SEQUENCE</scope>
    <source>
        <tissue evidence="1">Brain</tissue>
    </source>
</reference>
<name>V9IEZ7_APICE</name>
<proteinExistence type="evidence at transcript level"/>
<evidence type="ECO:0000313" key="1">
    <source>
        <dbReference type="EMBL" id="AEY59688.1"/>
    </source>
</evidence>
<dbReference type="AlphaFoldDB" id="V9IEZ7"/>
<accession>V9IEZ7</accession>
<gene>
    <name evidence="1" type="ORF">ACCB04123</name>
</gene>